<dbReference type="eggNOG" id="ENOG502SFRS">
    <property type="taxonomic scope" value="Eukaryota"/>
</dbReference>
<name>C7Z7U0_FUSV7</name>
<dbReference type="HOGENOM" id="CLU_112590_1_0_1"/>
<dbReference type="AlphaFoldDB" id="C7Z7U0"/>
<gene>
    <name evidence="1" type="ORF">NECHADRAFT_79555</name>
</gene>
<keyword evidence="2" id="KW-1185">Reference proteome</keyword>
<dbReference type="GeneID" id="9672498"/>
<dbReference type="KEGG" id="nhe:NECHADRAFT_79555"/>
<accession>C7Z7U0</accession>
<dbReference type="InParanoid" id="C7Z7U0"/>
<evidence type="ECO:0000313" key="1">
    <source>
        <dbReference type="EMBL" id="EEU39885.1"/>
    </source>
</evidence>
<dbReference type="RefSeq" id="XP_003045598.1">
    <property type="nucleotide sequence ID" value="XM_003045552.1"/>
</dbReference>
<evidence type="ECO:0008006" key="3">
    <source>
        <dbReference type="Google" id="ProtNLM"/>
    </source>
</evidence>
<sequence>MPNLSITSQPPPWTAVSTILYPPLVARFTSKSRSSRSGYFAMAILMGSDGAMVEGALFGNTTVTGVEAGGSSGTDLSFHFADLYIAYAGTYYIRVDVYKAPGQDYNAATLSAEVNSNGIVVTEG</sequence>
<reference evidence="1 2" key="1">
    <citation type="journal article" date="2009" name="PLoS Genet.">
        <title>The genome of Nectria haematococca: contribution of supernumerary chromosomes to gene expansion.</title>
        <authorList>
            <person name="Coleman J.J."/>
            <person name="Rounsley S.D."/>
            <person name="Rodriguez-Carres M."/>
            <person name="Kuo A."/>
            <person name="Wasmann C.C."/>
            <person name="Grimwood J."/>
            <person name="Schmutz J."/>
            <person name="Taga M."/>
            <person name="White G.J."/>
            <person name="Zhou S."/>
            <person name="Schwartz D.C."/>
            <person name="Freitag M."/>
            <person name="Ma L.J."/>
            <person name="Danchin E.G."/>
            <person name="Henrissat B."/>
            <person name="Coutinho P.M."/>
            <person name="Nelson D.R."/>
            <person name="Straney D."/>
            <person name="Napoli C.A."/>
            <person name="Barker B.M."/>
            <person name="Gribskov M."/>
            <person name="Rep M."/>
            <person name="Kroken S."/>
            <person name="Molnar I."/>
            <person name="Rensing C."/>
            <person name="Kennell J.C."/>
            <person name="Zamora J."/>
            <person name="Farman M.L."/>
            <person name="Selker E.U."/>
            <person name="Salamov A."/>
            <person name="Shapiro H."/>
            <person name="Pangilinan J."/>
            <person name="Lindquist E."/>
            <person name="Lamers C."/>
            <person name="Grigoriev I.V."/>
            <person name="Geiser D.M."/>
            <person name="Covert S.F."/>
            <person name="Temporini E."/>
            <person name="Vanetten H.D."/>
        </authorList>
    </citation>
    <scope>NUCLEOTIDE SEQUENCE [LARGE SCALE GENOMIC DNA]</scope>
    <source>
        <strain evidence="2">ATCC MYA-4622 / CBS 123669 / FGSC 9596 / NRRL 45880 / 77-13-4</strain>
    </source>
</reference>
<dbReference type="OrthoDB" id="5399926at2759"/>
<protein>
    <recommendedName>
        <fullName evidence="3">Velvet domain-containing protein</fullName>
    </recommendedName>
</protein>
<evidence type="ECO:0000313" key="2">
    <source>
        <dbReference type="Proteomes" id="UP000005206"/>
    </source>
</evidence>
<dbReference type="Proteomes" id="UP000005206">
    <property type="component" value="Chromosome 4"/>
</dbReference>
<proteinExistence type="predicted"/>
<dbReference type="OMA" id="HFFTTAV"/>
<organism evidence="1 2">
    <name type="scientific">Fusarium vanettenii (strain ATCC MYA-4622 / CBS 123669 / FGSC 9596 / NRRL 45880 / 77-13-4)</name>
    <name type="common">Fusarium solani subsp. pisi</name>
    <dbReference type="NCBI Taxonomy" id="660122"/>
    <lineage>
        <taxon>Eukaryota</taxon>
        <taxon>Fungi</taxon>
        <taxon>Dikarya</taxon>
        <taxon>Ascomycota</taxon>
        <taxon>Pezizomycotina</taxon>
        <taxon>Sordariomycetes</taxon>
        <taxon>Hypocreomycetidae</taxon>
        <taxon>Hypocreales</taxon>
        <taxon>Nectriaceae</taxon>
        <taxon>Fusarium</taxon>
        <taxon>Fusarium solani species complex</taxon>
        <taxon>Fusarium vanettenii</taxon>
    </lineage>
</organism>
<dbReference type="EMBL" id="GG698911">
    <property type="protein sequence ID" value="EEU39885.1"/>
    <property type="molecule type" value="Genomic_DNA"/>
</dbReference>
<dbReference type="VEuPathDB" id="FungiDB:NECHADRAFT_79555"/>